<reference evidence="1" key="1">
    <citation type="submission" date="2023-04" db="EMBL/GenBank/DDBJ databases">
        <title>A chromosome-level genome assembly of the parasitoid wasp Eretmocerus hayati.</title>
        <authorList>
            <person name="Zhong Y."/>
            <person name="Liu S."/>
            <person name="Liu Y."/>
        </authorList>
    </citation>
    <scope>NUCLEOTIDE SEQUENCE</scope>
    <source>
        <strain evidence="1">ZJU_SS_LIU_2023</strain>
    </source>
</reference>
<gene>
    <name evidence="1" type="ORF">QAD02_007333</name>
</gene>
<protein>
    <submittedName>
        <fullName evidence="1">Uncharacterized protein</fullName>
    </submittedName>
</protein>
<name>A0ACC2N471_9HYME</name>
<keyword evidence="2" id="KW-1185">Reference proteome</keyword>
<evidence type="ECO:0000313" key="2">
    <source>
        <dbReference type="Proteomes" id="UP001239111"/>
    </source>
</evidence>
<sequence length="198" mass="22856">MGQWAHFYESNKGTTRRFESQTKEQLTAAGFFYTGRGDSTTCYHCGLSLKKPVDIPWNQHAKWFPGCLFFHLSRERAFIDDFSGALFPSSSTRRKLSPIIKKLRNFTPLPQEDNGKLNHLPLTNKIIENSRLCRICFDEEIGVVFLPCGHLITCIKCAPNLKVCPFCQSHLTMVTRVYFSLLLHKLKNHRDKSSYHWG</sequence>
<accession>A0ACC2N471</accession>
<organism evidence="1 2">
    <name type="scientific">Eretmocerus hayati</name>
    <dbReference type="NCBI Taxonomy" id="131215"/>
    <lineage>
        <taxon>Eukaryota</taxon>
        <taxon>Metazoa</taxon>
        <taxon>Ecdysozoa</taxon>
        <taxon>Arthropoda</taxon>
        <taxon>Hexapoda</taxon>
        <taxon>Insecta</taxon>
        <taxon>Pterygota</taxon>
        <taxon>Neoptera</taxon>
        <taxon>Endopterygota</taxon>
        <taxon>Hymenoptera</taxon>
        <taxon>Apocrita</taxon>
        <taxon>Proctotrupomorpha</taxon>
        <taxon>Chalcidoidea</taxon>
        <taxon>Aphelinidae</taxon>
        <taxon>Aphelininae</taxon>
        <taxon>Eretmocerus</taxon>
    </lineage>
</organism>
<dbReference type="EMBL" id="CM056744">
    <property type="protein sequence ID" value="KAJ8665671.1"/>
    <property type="molecule type" value="Genomic_DNA"/>
</dbReference>
<comment type="caution">
    <text evidence="1">The sequence shown here is derived from an EMBL/GenBank/DDBJ whole genome shotgun (WGS) entry which is preliminary data.</text>
</comment>
<proteinExistence type="predicted"/>
<evidence type="ECO:0000313" key="1">
    <source>
        <dbReference type="EMBL" id="KAJ8665671.1"/>
    </source>
</evidence>
<dbReference type="Proteomes" id="UP001239111">
    <property type="component" value="Chromosome 4"/>
</dbReference>